<keyword evidence="3 6" id="KW-0812">Transmembrane</keyword>
<protein>
    <submittedName>
        <fullName evidence="7">Uncharacterized protein</fullName>
    </submittedName>
</protein>
<evidence type="ECO:0000256" key="3">
    <source>
        <dbReference type="ARBA" id="ARBA00022692"/>
    </source>
</evidence>
<dbReference type="HOGENOM" id="CLU_036918_3_0_1"/>
<dbReference type="Gramene" id="LPERR01G04760.1">
    <property type="protein sequence ID" value="LPERR01G04760.1"/>
    <property type="gene ID" value="LPERR01G04760"/>
</dbReference>
<proteinExistence type="inferred from homology"/>
<sequence>MDHGGGGVWIRAAVAVAAGGAIAARAVRRKSVDSSAVFVGVPAMVAHTVAGYRFAGMLLVFFFTASRMTRVGEKRKRALDPEFKEGGQRNCMTVHTTLIGRKQVLSNSGIASILVVLIALVTGGRDRCLDMRESSLVTALIGGVIGHYACCNGDTWSSELGILSKAEPRIITTFKRVRKGTNGGVTIDGLLAAAAAGFSIGLTFVLLGFLTTQCSSDVFWRQLLVIPLATAAGLCGSLIDSFLGATLQYSGYCNVRKKVVGFDGPTVTRISGLNILDNNGVNVVSVFLTTLITAMACVYIF</sequence>
<name>A0A0D9UXH4_9ORYZ</name>
<feature type="transmembrane region" description="Helical" evidence="6">
    <location>
        <begin position="6"/>
        <end position="24"/>
    </location>
</feature>
<evidence type="ECO:0000313" key="8">
    <source>
        <dbReference type="Proteomes" id="UP000032180"/>
    </source>
</evidence>
<evidence type="ECO:0000256" key="2">
    <source>
        <dbReference type="ARBA" id="ARBA00009012"/>
    </source>
</evidence>
<keyword evidence="4 6" id="KW-1133">Transmembrane helix</keyword>
<evidence type="ECO:0000256" key="4">
    <source>
        <dbReference type="ARBA" id="ARBA00022989"/>
    </source>
</evidence>
<feature type="transmembrane region" description="Helical" evidence="6">
    <location>
        <begin position="104"/>
        <end position="122"/>
    </location>
</feature>
<dbReference type="STRING" id="77586.A0A0D9UXH4"/>
<evidence type="ECO:0000256" key="1">
    <source>
        <dbReference type="ARBA" id="ARBA00004141"/>
    </source>
</evidence>
<comment type="subcellular location">
    <subcellularLocation>
        <location evidence="1">Membrane</location>
        <topology evidence="1">Multi-pass membrane protein</topology>
    </subcellularLocation>
</comment>
<dbReference type="GO" id="GO:0016020">
    <property type="term" value="C:membrane"/>
    <property type="evidence" value="ECO:0007669"/>
    <property type="project" value="UniProtKB-SubCell"/>
</dbReference>
<feature type="transmembrane region" description="Helical" evidence="6">
    <location>
        <begin position="281"/>
        <end position="300"/>
    </location>
</feature>
<reference evidence="7" key="3">
    <citation type="submission" date="2015-04" db="UniProtKB">
        <authorList>
            <consortium name="EnsemblPlants"/>
        </authorList>
    </citation>
    <scope>IDENTIFICATION</scope>
</reference>
<dbReference type="eggNOG" id="KOG4491">
    <property type="taxonomic scope" value="Eukaryota"/>
</dbReference>
<dbReference type="PANTHER" id="PTHR13353:SF8">
    <property type="entry name" value="OS01G0178200 PROTEIN"/>
    <property type="match status" value="1"/>
</dbReference>
<keyword evidence="5 6" id="KW-0472">Membrane</keyword>
<dbReference type="InterPro" id="IPR002794">
    <property type="entry name" value="DUF92_TMEM19"/>
</dbReference>
<dbReference type="Proteomes" id="UP000032180">
    <property type="component" value="Chromosome 1"/>
</dbReference>
<dbReference type="Pfam" id="PF01940">
    <property type="entry name" value="DUF92"/>
    <property type="match status" value="1"/>
</dbReference>
<organism evidence="7 8">
    <name type="scientific">Leersia perrieri</name>
    <dbReference type="NCBI Taxonomy" id="77586"/>
    <lineage>
        <taxon>Eukaryota</taxon>
        <taxon>Viridiplantae</taxon>
        <taxon>Streptophyta</taxon>
        <taxon>Embryophyta</taxon>
        <taxon>Tracheophyta</taxon>
        <taxon>Spermatophyta</taxon>
        <taxon>Magnoliopsida</taxon>
        <taxon>Liliopsida</taxon>
        <taxon>Poales</taxon>
        <taxon>Poaceae</taxon>
        <taxon>BOP clade</taxon>
        <taxon>Oryzoideae</taxon>
        <taxon>Oryzeae</taxon>
        <taxon>Oryzinae</taxon>
        <taxon>Leersia</taxon>
    </lineage>
</organism>
<feature type="transmembrane region" description="Helical" evidence="6">
    <location>
        <begin position="185"/>
        <end position="210"/>
    </location>
</feature>
<comment type="similarity">
    <text evidence="2">Belongs to the TMEM19 family.</text>
</comment>
<dbReference type="EnsemblPlants" id="LPERR01G04760.1">
    <property type="protein sequence ID" value="LPERR01G04760.1"/>
    <property type="gene ID" value="LPERR01G04760"/>
</dbReference>
<evidence type="ECO:0000313" key="7">
    <source>
        <dbReference type="EnsemblPlants" id="LPERR01G04760.1"/>
    </source>
</evidence>
<reference evidence="7 8" key="1">
    <citation type="submission" date="2012-08" db="EMBL/GenBank/DDBJ databases">
        <title>Oryza genome evolution.</title>
        <authorList>
            <person name="Wing R.A."/>
        </authorList>
    </citation>
    <scope>NUCLEOTIDE SEQUENCE</scope>
</reference>
<evidence type="ECO:0000256" key="6">
    <source>
        <dbReference type="SAM" id="Phobius"/>
    </source>
</evidence>
<dbReference type="PANTHER" id="PTHR13353">
    <property type="entry name" value="TRANSMEMBRANE PROTEIN 19"/>
    <property type="match status" value="1"/>
</dbReference>
<accession>A0A0D9UXH4</accession>
<evidence type="ECO:0000256" key="5">
    <source>
        <dbReference type="ARBA" id="ARBA00023136"/>
    </source>
</evidence>
<keyword evidence="8" id="KW-1185">Reference proteome</keyword>
<feature type="transmembrane region" description="Helical" evidence="6">
    <location>
        <begin position="36"/>
        <end position="63"/>
    </location>
</feature>
<reference evidence="8" key="2">
    <citation type="submission" date="2013-12" db="EMBL/GenBank/DDBJ databases">
        <authorList>
            <person name="Yu Y."/>
            <person name="Lee S."/>
            <person name="de Baynast K."/>
            <person name="Wissotski M."/>
            <person name="Liu L."/>
            <person name="Talag J."/>
            <person name="Goicoechea J."/>
            <person name="Angelova A."/>
            <person name="Jetty R."/>
            <person name="Kudrna D."/>
            <person name="Golser W."/>
            <person name="Rivera L."/>
            <person name="Zhang J."/>
            <person name="Wing R."/>
        </authorList>
    </citation>
    <scope>NUCLEOTIDE SEQUENCE</scope>
</reference>
<dbReference type="AlphaFoldDB" id="A0A0D9UXH4"/>